<evidence type="ECO:0000313" key="5">
    <source>
        <dbReference type="EMBL" id="HHS52368.1"/>
    </source>
</evidence>
<evidence type="ECO:0000259" key="2">
    <source>
        <dbReference type="Pfam" id="PF04101"/>
    </source>
</evidence>
<protein>
    <submittedName>
        <fullName evidence="5">Glycosyltransferase</fullName>
    </submittedName>
</protein>
<dbReference type="SUPFAM" id="SSF53756">
    <property type="entry name" value="UDP-Glycosyltransferase/glycogen phosphorylase"/>
    <property type="match status" value="2"/>
</dbReference>
<evidence type="ECO:0000259" key="1">
    <source>
        <dbReference type="Pfam" id="PF00534"/>
    </source>
</evidence>
<reference evidence="5" key="1">
    <citation type="journal article" date="2020" name="mSystems">
        <title>Genome- and Community-Level Interaction Insights into Carbon Utilization and Element Cycling Functions of Hydrothermarchaeota in Hydrothermal Sediment.</title>
        <authorList>
            <person name="Zhou Z."/>
            <person name="Liu Y."/>
            <person name="Xu W."/>
            <person name="Pan J."/>
            <person name="Luo Z.H."/>
            <person name="Li M."/>
        </authorList>
    </citation>
    <scope>NUCLEOTIDE SEQUENCE [LARGE SCALE GENOMIC DNA]</scope>
    <source>
        <strain evidence="5">SpSt-876</strain>
    </source>
</reference>
<feature type="domain" description="Glycosyltransferase subfamily 4-like N-terminal" evidence="4">
    <location>
        <begin position="15"/>
        <end position="190"/>
    </location>
</feature>
<dbReference type="AlphaFoldDB" id="A0A7C6A9E0"/>
<dbReference type="InterPro" id="IPR050194">
    <property type="entry name" value="Glycosyltransferase_grp1"/>
</dbReference>
<comment type="caution">
    <text evidence="5">The sequence shown here is derived from an EMBL/GenBank/DDBJ whole genome shotgun (WGS) entry which is preliminary data.</text>
</comment>
<dbReference type="InterPro" id="IPR028098">
    <property type="entry name" value="Glyco_trans_4-like_N"/>
</dbReference>
<dbReference type="PANTHER" id="PTHR45947:SF3">
    <property type="entry name" value="SULFOQUINOVOSYL TRANSFERASE SQD2"/>
    <property type="match status" value="1"/>
</dbReference>
<sequence length="786" mass="87087">MKICLVSASYLPYTSGVAIHVHNLAKNLLEFGHSVKILTTNYPLSPPQADCPLSVNGHGSRSRFTVKAIGKVIFLPAKGSKFTLPVGINLPCSVRTFLRQTKPDIVHCHGFAPPELAFWAIHYSNSINVCTFHTVNIPKSNTLAHIYQNLFKNYNRKIHGKIAVSYTTQQAIKPFIPGPFQIIPNGVDTTKFNPMAKPLSEFNQRANKILYIGRLEKRKGLKVLLQALPFIKQKIPDVLLIVVGTGPEKNYYHQLAQNLRIADSVKFIGFVPQDDLARYYASCDLYCVPTIIPEASSIVILEAMAVGKPVVASDFPGYRELITDNENGLLTRPNDPNDLAEKTIRLLLSNDLKNTFKQNGLKKVAEFDWRNIAKKIEAFYQELLRPSKSREGSIRPSTVNLKPLTVNGKRICILYSSRKGGHRFPAEGLLDYLNPPIGGSKQSALFNLLDYTMVGSRLDALARFGDLFLPKVWRQGYKHLESNRLLFTRLARLALGLIFVNPLKKILTTDKFDLVLSFQPEVNAILSFIKNKRMHFATVIVDYSAHSLWVQNCIESYYVGNQFVAEKLKELGVPAAKIKITGIPQKSSFLNVRQIPITEQRKMLNLDPNLPTITVMGGFLGKMVDYPTIIKSIIQSGFSGQMIVVFGKNKKAFLKSQSLIKQAPITIKPCVNLPDVAGVMWAADIIITKPGAVTIAEALTLGKPLILLTPKAGSAQELTFAQNIQKAGAGFHIAKAELVGSVIKQLLSARFGLKAVAQRAEALGALNRTANQLIAESIYELLKNPT</sequence>
<dbReference type="GO" id="GO:0016758">
    <property type="term" value="F:hexosyltransferase activity"/>
    <property type="evidence" value="ECO:0007669"/>
    <property type="project" value="InterPro"/>
</dbReference>
<dbReference type="GO" id="GO:0016020">
    <property type="term" value="C:membrane"/>
    <property type="evidence" value="ECO:0007669"/>
    <property type="project" value="GOC"/>
</dbReference>
<evidence type="ECO:0000259" key="3">
    <source>
        <dbReference type="Pfam" id="PF06925"/>
    </source>
</evidence>
<feature type="domain" description="Glycosyl transferase family 1" evidence="1">
    <location>
        <begin position="201"/>
        <end position="362"/>
    </location>
</feature>
<dbReference type="EMBL" id="DTLI01000140">
    <property type="protein sequence ID" value="HHS52368.1"/>
    <property type="molecule type" value="Genomic_DNA"/>
</dbReference>
<keyword evidence="5" id="KW-0808">Transferase</keyword>
<dbReference type="InterPro" id="IPR007235">
    <property type="entry name" value="Glyco_trans_28_C"/>
</dbReference>
<dbReference type="Gene3D" id="3.40.50.2000">
    <property type="entry name" value="Glycogen Phosphorylase B"/>
    <property type="match status" value="3"/>
</dbReference>
<dbReference type="InterPro" id="IPR001296">
    <property type="entry name" value="Glyco_trans_1"/>
</dbReference>
<dbReference type="Pfam" id="PF04101">
    <property type="entry name" value="Glyco_tran_28_C"/>
    <property type="match status" value="1"/>
</dbReference>
<feature type="domain" description="Diacylglycerol glucosyltransferase N-terminal" evidence="3">
    <location>
        <begin position="471"/>
        <end position="584"/>
    </location>
</feature>
<feature type="domain" description="Glycosyl transferase family 28 C-terminal" evidence="2">
    <location>
        <begin position="640"/>
        <end position="762"/>
    </location>
</feature>
<name>A0A7C6A9E0_UNCW3</name>
<organism evidence="5">
    <name type="scientific">candidate division WOR-3 bacterium</name>
    <dbReference type="NCBI Taxonomy" id="2052148"/>
    <lineage>
        <taxon>Bacteria</taxon>
        <taxon>Bacteria division WOR-3</taxon>
    </lineage>
</organism>
<dbReference type="Pfam" id="PF06925">
    <property type="entry name" value="MGDG_synth"/>
    <property type="match status" value="1"/>
</dbReference>
<dbReference type="PANTHER" id="PTHR45947">
    <property type="entry name" value="SULFOQUINOVOSYL TRANSFERASE SQD2"/>
    <property type="match status" value="1"/>
</dbReference>
<dbReference type="Pfam" id="PF00534">
    <property type="entry name" value="Glycos_transf_1"/>
    <property type="match status" value="1"/>
</dbReference>
<gene>
    <name evidence="5" type="ORF">ENW73_05820</name>
</gene>
<dbReference type="InterPro" id="IPR009695">
    <property type="entry name" value="Diacylglyc_glucosyltr_N"/>
</dbReference>
<dbReference type="CDD" id="cd03801">
    <property type="entry name" value="GT4_PimA-like"/>
    <property type="match status" value="1"/>
</dbReference>
<dbReference type="Pfam" id="PF13439">
    <property type="entry name" value="Glyco_transf_4"/>
    <property type="match status" value="1"/>
</dbReference>
<dbReference type="GO" id="GO:0009247">
    <property type="term" value="P:glycolipid biosynthetic process"/>
    <property type="evidence" value="ECO:0007669"/>
    <property type="project" value="InterPro"/>
</dbReference>
<accession>A0A7C6A9E0</accession>
<evidence type="ECO:0000259" key="4">
    <source>
        <dbReference type="Pfam" id="PF13439"/>
    </source>
</evidence>
<proteinExistence type="predicted"/>